<dbReference type="RefSeq" id="WP_253670584.1">
    <property type="nucleotide sequence ID" value="NZ_JAMTCP010000019.1"/>
</dbReference>
<accession>A0ABT1HVY3</accession>
<name>A0ABT1HVY3_STRSD</name>
<organism evidence="1 2">
    <name type="scientific">Streptoalloteichus tenebrarius (strain ATCC 17920 / DSM 40477 / JCM 4838 / CBS 697.72 / NBRC 16177 / NCIMB 11028 / NRRL B-12390 / A12253. 1 / ISP 5477)</name>
    <name type="common">Streptomyces tenebrarius</name>
    <dbReference type="NCBI Taxonomy" id="1933"/>
    <lineage>
        <taxon>Bacteria</taxon>
        <taxon>Bacillati</taxon>
        <taxon>Actinomycetota</taxon>
        <taxon>Actinomycetes</taxon>
        <taxon>Pseudonocardiales</taxon>
        <taxon>Pseudonocardiaceae</taxon>
        <taxon>Streptoalloteichus</taxon>
    </lineage>
</organism>
<sequence length="65" mass="6813">MLKNALGGGITRTTCLHEKEVRADAQVITDVPDAPNQVVVLEAVPFGHPKNHPRTVAAPGGRSSS</sequence>
<keyword evidence="2" id="KW-1185">Reference proteome</keyword>
<proteinExistence type="predicted"/>
<evidence type="ECO:0000313" key="2">
    <source>
        <dbReference type="Proteomes" id="UP001205311"/>
    </source>
</evidence>
<evidence type="ECO:0000313" key="1">
    <source>
        <dbReference type="EMBL" id="MCP2259697.1"/>
    </source>
</evidence>
<dbReference type="EMBL" id="JAMTCP010000019">
    <property type="protein sequence ID" value="MCP2259697.1"/>
    <property type="molecule type" value="Genomic_DNA"/>
</dbReference>
<reference evidence="1 2" key="1">
    <citation type="submission" date="2022-06" db="EMBL/GenBank/DDBJ databases">
        <title>Genomic Encyclopedia of Archaeal and Bacterial Type Strains, Phase II (KMG-II): from individual species to whole genera.</title>
        <authorList>
            <person name="Goeker M."/>
        </authorList>
    </citation>
    <scope>NUCLEOTIDE SEQUENCE [LARGE SCALE GENOMIC DNA]</scope>
    <source>
        <strain evidence="1 2">DSM 40477</strain>
    </source>
</reference>
<comment type="caution">
    <text evidence="1">The sequence shown here is derived from an EMBL/GenBank/DDBJ whole genome shotgun (WGS) entry which is preliminary data.</text>
</comment>
<protein>
    <submittedName>
        <fullName evidence="1">Uncharacterized protein</fullName>
    </submittedName>
</protein>
<gene>
    <name evidence="1" type="ORF">LX15_003403</name>
</gene>
<dbReference type="Proteomes" id="UP001205311">
    <property type="component" value="Unassembled WGS sequence"/>
</dbReference>